<gene>
    <name evidence="3" type="ORF">M501DRAFT_1017387</name>
</gene>
<accession>A0A9P4S964</accession>
<evidence type="ECO:0000259" key="2">
    <source>
        <dbReference type="SMART" id="SM00460"/>
    </source>
</evidence>
<proteinExistence type="predicted"/>
<feature type="region of interest" description="Disordered" evidence="1">
    <location>
        <begin position="22"/>
        <end position="270"/>
    </location>
</feature>
<dbReference type="PANTHER" id="PTHR46333:SF5">
    <property type="entry name" value="TRANSGLUTAMINASE-LIKE DOMAIN-CONTAINING PROTEIN"/>
    <property type="match status" value="1"/>
</dbReference>
<dbReference type="GO" id="GO:0005737">
    <property type="term" value="C:cytoplasm"/>
    <property type="evidence" value="ECO:0007669"/>
    <property type="project" value="TreeGrafter"/>
</dbReference>
<dbReference type="Pfam" id="PF01841">
    <property type="entry name" value="Transglut_core"/>
    <property type="match status" value="1"/>
</dbReference>
<feature type="domain" description="Transglutaminase-like" evidence="2">
    <location>
        <begin position="399"/>
        <end position="471"/>
    </location>
</feature>
<dbReference type="SUPFAM" id="SSF54001">
    <property type="entry name" value="Cysteine proteinases"/>
    <property type="match status" value="1"/>
</dbReference>
<dbReference type="EMBL" id="MU006097">
    <property type="protein sequence ID" value="KAF2838375.1"/>
    <property type="molecule type" value="Genomic_DNA"/>
</dbReference>
<feature type="compositionally biased region" description="Low complexity" evidence="1">
    <location>
        <begin position="128"/>
        <end position="152"/>
    </location>
</feature>
<name>A0A9P4S964_9PEZI</name>
<feature type="compositionally biased region" description="Low complexity" evidence="1">
    <location>
        <begin position="219"/>
        <end position="233"/>
    </location>
</feature>
<reference evidence="3" key="1">
    <citation type="journal article" date="2020" name="Stud. Mycol.">
        <title>101 Dothideomycetes genomes: a test case for predicting lifestyles and emergence of pathogens.</title>
        <authorList>
            <person name="Haridas S."/>
            <person name="Albert R."/>
            <person name="Binder M."/>
            <person name="Bloem J."/>
            <person name="Labutti K."/>
            <person name="Salamov A."/>
            <person name="Andreopoulos B."/>
            <person name="Baker S."/>
            <person name="Barry K."/>
            <person name="Bills G."/>
            <person name="Bluhm B."/>
            <person name="Cannon C."/>
            <person name="Castanera R."/>
            <person name="Culley D."/>
            <person name="Daum C."/>
            <person name="Ezra D."/>
            <person name="Gonzalez J."/>
            <person name="Henrissat B."/>
            <person name="Kuo A."/>
            <person name="Liang C."/>
            <person name="Lipzen A."/>
            <person name="Lutzoni F."/>
            <person name="Magnuson J."/>
            <person name="Mondo S."/>
            <person name="Nolan M."/>
            <person name="Ohm R."/>
            <person name="Pangilinan J."/>
            <person name="Park H.-J."/>
            <person name="Ramirez L."/>
            <person name="Alfaro M."/>
            <person name="Sun H."/>
            <person name="Tritt A."/>
            <person name="Yoshinaga Y."/>
            <person name="Zwiers L.-H."/>
            <person name="Turgeon B."/>
            <person name="Goodwin S."/>
            <person name="Spatafora J."/>
            <person name="Crous P."/>
            <person name="Grigoriev I."/>
        </authorList>
    </citation>
    <scope>NUCLEOTIDE SEQUENCE</scope>
    <source>
        <strain evidence="3">CBS 101060</strain>
    </source>
</reference>
<evidence type="ECO:0000313" key="3">
    <source>
        <dbReference type="EMBL" id="KAF2838375.1"/>
    </source>
</evidence>
<evidence type="ECO:0000313" key="4">
    <source>
        <dbReference type="Proteomes" id="UP000799429"/>
    </source>
</evidence>
<comment type="caution">
    <text evidence="3">The sequence shown here is derived from an EMBL/GenBank/DDBJ whole genome shotgun (WGS) entry which is preliminary data.</text>
</comment>
<feature type="compositionally biased region" description="Polar residues" evidence="1">
    <location>
        <begin position="60"/>
        <end position="74"/>
    </location>
</feature>
<evidence type="ECO:0000256" key="1">
    <source>
        <dbReference type="SAM" id="MobiDB-lite"/>
    </source>
</evidence>
<dbReference type="AlphaFoldDB" id="A0A9P4S964"/>
<dbReference type="PANTHER" id="PTHR46333">
    <property type="entry name" value="CYTOKINESIS PROTEIN 3"/>
    <property type="match status" value="1"/>
</dbReference>
<dbReference type="SMART" id="SM00460">
    <property type="entry name" value="TGc"/>
    <property type="match status" value="1"/>
</dbReference>
<sequence length="676" mass="73456">MAESEPPLGSVKGRIAAMNLDHIARTPASPSSYGQAIATKQAPAKPPPQLPRRPAVAPRTQTINNPPIRTNGISSAVPIGNQPTTSSNQGVNPTPSKTVENRLPPPLPARPARTPHRQPPPLPARTPSEQSTTRRSSVESTSSTISARSFGSALSSRTSMSNPSHTPAGEGNYRVKAPPYDPETLPFKVPTKPTTDQSSSSRVPLKQTVSSPSMVSKKLSTPSLRSSTTLSSIPPLPCRTDSTSTEQKPVSTTRSPSIPSLKGRSPLTLGFNNPVPAPVPQSRPILVPGSQEFDSDGPPPIPLSSRPNLAALNASKPKISTNSCLKCRDFSGPDNHAARYPRESIPTHDIAWLANELTSPFPSQTDKARVLFTWLHHNIAYNTRDFFAGCVKKMTPAETMASGLAVCEGYASLFTALASKVGMESMVVSGYGKGYSHKRNNGSTIPPFKSNHAWNAVRIDNGEWKLIDACWGAGAVNGPNVPYHKRFAPECFTMNNIEFGIKHFPTDRAHFFRNDNQISTWEEFYSGGPDADAGLPTVYSGCQSEHGFAEQSFQPSSKRIRVHDQSGPSVVRFQWENICKHWKNEKHGKGKPYVFIIKVGGLDGRKTEYHPVGTDGYFWWVDIPRAELGCPGQTVSLYSVQKIDGKDARGFSVEEYLQKKGRYGMSFGGVAAWELI</sequence>
<organism evidence="3 4">
    <name type="scientific">Patellaria atrata CBS 101060</name>
    <dbReference type="NCBI Taxonomy" id="1346257"/>
    <lineage>
        <taxon>Eukaryota</taxon>
        <taxon>Fungi</taxon>
        <taxon>Dikarya</taxon>
        <taxon>Ascomycota</taxon>
        <taxon>Pezizomycotina</taxon>
        <taxon>Dothideomycetes</taxon>
        <taxon>Dothideomycetes incertae sedis</taxon>
        <taxon>Patellariales</taxon>
        <taxon>Patellariaceae</taxon>
        <taxon>Patellaria</taxon>
    </lineage>
</organism>
<keyword evidence="4" id="KW-1185">Reference proteome</keyword>
<feature type="compositionally biased region" description="Polar residues" evidence="1">
    <location>
        <begin position="153"/>
        <end position="165"/>
    </location>
</feature>
<dbReference type="Gene3D" id="3.10.620.30">
    <property type="match status" value="1"/>
</dbReference>
<dbReference type="OrthoDB" id="6129702at2759"/>
<feature type="compositionally biased region" description="Polar residues" evidence="1">
    <location>
        <begin position="81"/>
        <end position="98"/>
    </location>
</feature>
<dbReference type="InterPro" id="IPR002931">
    <property type="entry name" value="Transglutaminase-like"/>
</dbReference>
<dbReference type="Proteomes" id="UP000799429">
    <property type="component" value="Unassembled WGS sequence"/>
</dbReference>
<dbReference type="InterPro" id="IPR038765">
    <property type="entry name" value="Papain-like_cys_pep_sf"/>
</dbReference>
<feature type="compositionally biased region" description="Polar residues" evidence="1">
    <location>
        <begin position="240"/>
        <end position="258"/>
    </location>
</feature>
<dbReference type="InterPro" id="IPR052557">
    <property type="entry name" value="CAP/Cytokinesis_protein"/>
</dbReference>
<protein>
    <recommendedName>
        <fullName evidence="2">Transglutaminase-like domain-containing protein</fullName>
    </recommendedName>
</protein>
<feature type="compositionally biased region" description="Polar residues" evidence="1">
    <location>
        <begin position="192"/>
        <end position="214"/>
    </location>
</feature>